<gene>
    <name evidence="1" type="ORF">SAMN04490195_1540</name>
</gene>
<protein>
    <submittedName>
        <fullName evidence="1">Uncharacterized protein</fullName>
    </submittedName>
</protein>
<keyword evidence="2" id="KW-1185">Reference proteome</keyword>
<evidence type="ECO:0000313" key="2">
    <source>
        <dbReference type="Proteomes" id="UP000199570"/>
    </source>
</evidence>
<dbReference type="Proteomes" id="UP000199570">
    <property type="component" value="Unassembled WGS sequence"/>
</dbReference>
<dbReference type="AlphaFoldDB" id="A0A1H1D5Z1"/>
<evidence type="ECO:0000313" key="1">
    <source>
        <dbReference type="EMBL" id="SDQ71256.1"/>
    </source>
</evidence>
<sequence>MRDDFAMNQVVGLACIYLSPTEHYQLDCFIGQYIKTRNLRTVHNINHLLSSTLERYPGKPPVMVNELNAWLDKTLGYRAAHPEFLLDDA</sequence>
<dbReference type="EMBL" id="FNKJ01000003">
    <property type="protein sequence ID" value="SDQ71256.1"/>
    <property type="molecule type" value="Genomic_DNA"/>
</dbReference>
<dbReference type="PROSITE" id="PS51257">
    <property type="entry name" value="PROKAR_LIPOPROTEIN"/>
    <property type="match status" value="1"/>
</dbReference>
<accession>A0A1H1D5Z1</accession>
<reference evidence="2" key="1">
    <citation type="submission" date="2016-10" db="EMBL/GenBank/DDBJ databases">
        <authorList>
            <person name="Varghese N."/>
            <person name="Submissions S."/>
        </authorList>
    </citation>
    <scope>NUCLEOTIDE SEQUENCE [LARGE SCALE GENOMIC DNA]</scope>
    <source>
        <strain evidence="2">BS3775</strain>
    </source>
</reference>
<proteinExistence type="predicted"/>
<dbReference type="OrthoDB" id="6959735at2"/>
<organism evidence="1 2">
    <name type="scientific">Pseudomonas moorei</name>
    <dbReference type="NCBI Taxonomy" id="395599"/>
    <lineage>
        <taxon>Bacteria</taxon>
        <taxon>Pseudomonadati</taxon>
        <taxon>Pseudomonadota</taxon>
        <taxon>Gammaproteobacteria</taxon>
        <taxon>Pseudomonadales</taxon>
        <taxon>Pseudomonadaceae</taxon>
        <taxon>Pseudomonas</taxon>
    </lineage>
</organism>
<name>A0A1H1D5Z1_9PSED</name>
<dbReference type="RefSeq" id="WP_090319527.1">
    <property type="nucleotide sequence ID" value="NZ_FNKJ01000003.1"/>
</dbReference>